<dbReference type="EMBL" id="KZ310114">
    <property type="protein sequence ID" value="KAG8239866.1"/>
    <property type="molecule type" value="Genomic_DNA"/>
</dbReference>
<sequence length="107" mass="12228">MEYMLNSSDLFQPNPPIQSNILAKRIVSYKPISSLDNLSVIEFLIKDSGDAYKDLNSIYRNLNLKLCKKDLPNFTNSDSKQPGVVNNILHSLFEHCNVYLNGTLKMY</sequence>
<gene>
    <name evidence="1" type="ORF">J437_LFUL018977</name>
</gene>
<name>A0A8K0KQV3_LADFU</name>
<dbReference type="AlphaFoldDB" id="A0A8K0KQV3"/>
<reference evidence="1" key="1">
    <citation type="submission" date="2013-04" db="EMBL/GenBank/DDBJ databases">
        <authorList>
            <person name="Qu J."/>
            <person name="Murali S.C."/>
            <person name="Bandaranaike D."/>
            <person name="Bellair M."/>
            <person name="Blankenburg K."/>
            <person name="Chao H."/>
            <person name="Dinh H."/>
            <person name="Doddapaneni H."/>
            <person name="Downs B."/>
            <person name="Dugan-Rocha S."/>
            <person name="Elkadiri S."/>
            <person name="Gnanaolivu R.D."/>
            <person name="Hernandez B."/>
            <person name="Javaid M."/>
            <person name="Jayaseelan J.C."/>
            <person name="Lee S."/>
            <person name="Li M."/>
            <person name="Ming W."/>
            <person name="Munidasa M."/>
            <person name="Muniz J."/>
            <person name="Nguyen L."/>
            <person name="Ongeri F."/>
            <person name="Osuji N."/>
            <person name="Pu L.-L."/>
            <person name="Puazo M."/>
            <person name="Qu C."/>
            <person name="Quiroz J."/>
            <person name="Raj R."/>
            <person name="Weissenberger G."/>
            <person name="Xin Y."/>
            <person name="Zou X."/>
            <person name="Han Y."/>
            <person name="Richards S."/>
            <person name="Worley K."/>
            <person name="Muzny D."/>
            <person name="Gibbs R."/>
        </authorList>
    </citation>
    <scope>NUCLEOTIDE SEQUENCE</scope>
    <source>
        <strain evidence="1">Sampled in the wild</strain>
    </source>
</reference>
<comment type="caution">
    <text evidence="1">The sequence shown here is derived from an EMBL/GenBank/DDBJ whole genome shotgun (WGS) entry which is preliminary data.</text>
</comment>
<reference evidence="1" key="2">
    <citation type="submission" date="2017-10" db="EMBL/GenBank/DDBJ databases">
        <title>Ladona fulva Genome sequencing and assembly.</title>
        <authorList>
            <person name="Murali S."/>
            <person name="Richards S."/>
            <person name="Bandaranaike D."/>
            <person name="Bellair M."/>
            <person name="Blankenburg K."/>
            <person name="Chao H."/>
            <person name="Dinh H."/>
            <person name="Doddapaneni H."/>
            <person name="Dugan-Rocha S."/>
            <person name="Elkadiri S."/>
            <person name="Gnanaolivu R."/>
            <person name="Hernandez B."/>
            <person name="Skinner E."/>
            <person name="Javaid M."/>
            <person name="Lee S."/>
            <person name="Li M."/>
            <person name="Ming W."/>
            <person name="Munidasa M."/>
            <person name="Muniz J."/>
            <person name="Nguyen L."/>
            <person name="Hughes D."/>
            <person name="Osuji N."/>
            <person name="Pu L.-L."/>
            <person name="Puazo M."/>
            <person name="Qu C."/>
            <person name="Quiroz J."/>
            <person name="Raj R."/>
            <person name="Weissenberger G."/>
            <person name="Xin Y."/>
            <person name="Zou X."/>
            <person name="Han Y."/>
            <person name="Worley K."/>
            <person name="Muzny D."/>
            <person name="Gibbs R."/>
        </authorList>
    </citation>
    <scope>NUCLEOTIDE SEQUENCE</scope>
    <source>
        <strain evidence="1">Sampled in the wild</strain>
    </source>
</reference>
<accession>A0A8K0KQV3</accession>
<keyword evidence="2" id="KW-1185">Reference proteome</keyword>
<proteinExistence type="predicted"/>
<evidence type="ECO:0000313" key="1">
    <source>
        <dbReference type="EMBL" id="KAG8239866.1"/>
    </source>
</evidence>
<protein>
    <submittedName>
        <fullName evidence="1">Uncharacterized protein</fullName>
    </submittedName>
</protein>
<dbReference type="OrthoDB" id="8041494at2759"/>
<evidence type="ECO:0000313" key="2">
    <source>
        <dbReference type="Proteomes" id="UP000792457"/>
    </source>
</evidence>
<dbReference type="Proteomes" id="UP000792457">
    <property type="component" value="Unassembled WGS sequence"/>
</dbReference>
<organism evidence="1 2">
    <name type="scientific">Ladona fulva</name>
    <name type="common">Scarce chaser dragonfly</name>
    <name type="synonym">Libellula fulva</name>
    <dbReference type="NCBI Taxonomy" id="123851"/>
    <lineage>
        <taxon>Eukaryota</taxon>
        <taxon>Metazoa</taxon>
        <taxon>Ecdysozoa</taxon>
        <taxon>Arthropoda</taxon>
        <taxon>Hexapoda</taxon>
        <taxon>Insecta</taxon>
        <taxon>Pterygota</taxon>
        <taxon>Palaeoptera</taxon>
        <taxon>Odonata</taxon>
        <taxon>Epiprocta</taxon>
        <taxon>Anisoptera</taxon>
        <taxon>Libelluloidea</taxon>
        <taxon>Libellulidae</taxon>
        <taxon>Ladona</taxon>
    </lineage>
</organism>